<protein>
    <recommendedName>
        <fullName evidence="3">Retrotransposon gag domain-containing protein</fullName>
    </recommendedName>
</protein>
<evidence type="ECO:0000313" key="4">
    <source>
        <dbReference type="EMBL" id="RZC60705.1"/>
    </source>
</evidence>
<dbReference type="EMBL" id="CM010719">
    <property type="protein sequence ID" value="RZC60705.1"/>
    <property type="molecule type" value="Genomic_DNA"/>
</dbReference>
<keyword evidence="1" id="KW-0175">Coiled coil</keyword>
<dbReference type="PANTHER" id="PTHR33223:SF8">
    <property type="entry name" value="OS04G0172440 PROTEIN"/>
    <property type="match status" value="1"/>
</dbReference>
<dbReference type="Pfam" id="PF03732">
    <property type="entry name" value="Retrotrans_gag"/>
    <property type="match status" value="1"/>
</dbReference>
<organism evidence="4 5">
    <name type="scientific">Papaver somniferum</name>
    <name type="common">Opium poppy</name>
    <dbReference type="NCBI Taxonomy" id="3469"/>
    <lineage>
        <taxon>Eukaryota</taxon>
        <taxon>Viridiplantae</taxon>
        <taxon>Streptophyta</taxon>
        <taxon>Embryophyta</taxon>
        <taxon>Tracheophyta</taxon>
        <taxon>Spermatophyta</taxon>
        <taxon>Magnoliopsida</taxon>
        <taxon>Ranunculales</taxon>
        <taxon>Papaveraceae</taxon>
        <taxon>Papaveroideae</taxon>
        <taxon>Papaver</taxon>
    </lineage>
</organism>
<dbReference type="STRING" id="3469.A0A4Y7JLZ9"/>
<dbReference type="PANTHER" id="PTHR33223">
    <property type="entry name" value="CCHC-TYPE DOMAIN-CONTAINING PROTEIN"/>
    <property type="match status" value="1"/>
</dbReference>
<gene>
    <name evidence="4" type="ORF">C5167_022461</name>
</gene>
<dbReference type="InterPro" id="IPR005162">
    <property type="entry name" value="Retrotrans_gag_dom"/>
</dbReference>
<dbReference type="Proteomes" id="UP000316621">
    <property type="component" value="Chromosome 5"/>
</dbReference>
<dbReference type="AlphaFoldDB" id="A0A4Y7JLZ9"/>
<evidence type="ECO:0000256" key="2">
    <source>
        <dbReference type="SAM" id="MobiDB-lite"/>
    </source>
</evidence>
<proteinExistence type="predicted"/>
<name>A0A4Y7JLZ9_PAPSO</name>
<keyword evidence="5" id="KW-1185">Reference proteome</keyword>
<evidence type="ECO:0000259" key="3">
    <source>
        <dbReference type="Pfam" id="PF03732"/>
    </source>
</evidence>
<feature type="coiled-coil region" evidence="1">
    <location>
        <begin position="52"/>
        <end position="79"/>
    </location>
</feature>
<accession>A0A4Y7JLZ9</accession>
<reference evidence="4 5" key="1">
    <citation type="journal article" date="2018" name="Science">
        <title>The opium poppy genome and morphinan production.</title>
        <authorList>
            <person name="Guo L."/>
            <person name="Winzer T."/>
            <person name="Yang X."/>
            <person name="Li Y."/>
            <person name="Ning Z."/>
            <person name="He Z."/>
            <person name="Teodor R."/>
            <person name="Lu Y."/>
            <person name="Bowser T.A."/>
            <person name="Graham I.A."/>
            <person name="Ye K."/>
        </authorList>
    </citation>
    <scope>NUCLEOTIDE SEQUENCE [LARGE SCALE GENOMIC DNA]</scope>
    <source>
        <strain evidence="5">cv. HN1</strain>
        <tissue evidence="4">Leaves</tissue>
    </source>
</reference>
<evidence type="ECO:0000256" key="1">
    <source>
        <dbReference type="SAM" id="Coils"/>
    </source>
</evidence>
<feature type="region of interest" description="Disordered" evidence="2">
    <location>
        <begin position="428"/>
        <end position="463"/>
    </location>
</feature>
<dbReference type="Gramene" id="RZC60705">
    <property type="protein sequence ID" value="RZC60705"/>
    <property type="gene ID" value="C5167_022461"/>
</dbReference>
<feature type="domain" description="Retrotransposon gag" evidence="3">
    <location>
        <begin position="136"/>
        <end position="227"/>
    </location>
</feature>
<evidence type="ECO:0000313" key="5">
    <source>
        <dbReference type="Proteomes" id="UP000316621"/>
    </source>
</evidence>
<sequence length="494" mass="56555">MLDTKFTELEVETKKFTLEAIAETLGKNHGSGMGDNDRINGDKVKEENFVELGETTAREQQLSRRLKEVERTLQKIDGSTVDIHGLYPYPSIRLPPDFKFPDTDIYDGTGCPRTHIRMYVGYLKPLGINDGLLVQLFQRSLTGTALKWLMKTDPSLVSNWQDMVDMFVRRFMLVPEIQFTRKHLEAVRQEPNEALTKFFPRWRTKSLEIDEILTEQEMVDIIVNCLNHEYWNRLISSYHPTLHSLWKAGSQIQNALDTGRMIRLTNPENSNGNNNGGTTFMDENQVNTMTVVSVIAVPGGPHQGQSQNWNQGRYGRPQRNFAEEKHPLTYHKKEPEVDFVLAENETNLADSIYKKETAVNRPVHISELFTDQILSYPVQPSVSPVYLSDILPADSVHATNQSSSTRWNPFKSEGGDEVQNVARSRPIYMPPHLRDKNTIPPTQPSAGSKSTRREDERKVVRTNRGSIRLENNILGINKVFENTDKPWGLWNHQK</sequence>